<dbReference type="PANTHER" id="PTHR48063:SF21">
    <property type="entry name" value="LEUCINE-RICH REPEAT-CONTAINING N-TERMINAL PLANT-TYPE DOMAIN-CONTAINING PROTEIN"/>
    <property type="match status" value="1"/>
</dbReference>
<dbReference type="Pfam" id="PF08263">
    <property type="entry name" value="LRRNT_2"/>
    <property type="match status" value="1"/>
</dbReference>
<keyword evidence="5" id="KW-0812">Transmembrane</keyword>
<evidence type="ECO:0000256" key="9">
    <source>
        <dbReference type="ARBA" id="ARBA00023136"/>
    </source>
</evidence>
<reference evidence="13 14" key="1">
    <citation type="journal article" date="2009" name="Nature">
        <title>The Sorghum bicolor genome and the diversification of grasses.</title>
        <authorList>
            <person name="Paterson A.H."/>
            <person name="Bowers J.E."/>
            <person name="Bruggmann R."/>
            <person name="Dubchak I."/>
            <person name="Grimwood J."/>
            <person name="Gundlach H."/>
            <person name="Haberer G."/>
            <person name="Hellsten U."/>
            <person name="Mitros T."/>
            <person name="Poliakov A."/>
            <person name="Schmutz J."/>
            <person name="Spannagl M."/>
            <person name="Tang H."/>
            <person name="Wang X."/>
            <person name="Wicker T."/>
            <person name="Bharti A.K."/>
            <person name="Chapman J."/>
            <person name="Feltus F.A."/>
            <person name="Gowik U."/>
            <person name="Grigoriev I.V."/>
            <person name="Lyons E."/>
            <person name="Maher C.A."/>
            <person name="Martis M."/>
            <person name="Narechania A."/>
            <person name="Otillar R.P."/>
            <person name="Penning B.W."/>
            <person name="Salamov A.A."/>
            <person name="Wang Y."/>
            <person name="Zhang L."/>
            <person name="Carpita N.C."/>
            <person name="Freeling M."/>
            <person name="Gingle A.R."/>
            <person name="Hash C.T."/>
            <person name="Keller B."/>
            <person name="Klein P."/>
            <person name="Kresovich S."/>
            <person name="McCann M.C."/>
            <person name="Ming R."/>
            <person name="Peterson D.G."/>
            <person name="Mehboob-ur-Rahman"/>
            <person name="Ware D."/>
            <person name="Westhoff P."/>
            <person name="Mayer K.F."/>
            <person name="Messing J."/>
            <person name="Rokhsar D.S."/>
        </authorList>
    </citation>
    <scope>NUCLEOTIDE SEQUENCE [LARGE SCALE GENOMIC DNA]</scope>
    <source>
        <strain evidence="14">cv. BTx623</strain>
    </source>
</reference>
<dbReference type="InterPro" id="IPR013210">
    <property type="entry name" value="LRR_N_plant-typ"/>
</dbReference>
<dbReference type="SMART" id="SM00369">
    <property type="entry name" value="LRR_TYP"/>
    <property type="match status" value="9"/>
</dbReference>
<dbReference type="InterPro" id="IPR046956">
    <property type="entry name" value="RLP23-like"/>
</dbReference>
<dbReference type="InParanoid" id="A0A1Z5RAP7"/>
<evidence type="ECO:0000256" key="5">
    <source>
        <dbReference type="ARBA" id="ARBA00022692"/>
    </source>
</evidence>
<comment type="subcellular location">
    <subcellularLocation>
        <location evidence="1">Cell membrane</location>
        <topology evidence="1">Single-pass type I membrane protein</topology>
    </subcellularLocation>
</comment>
<dbReference type="AlphaFoldDB" id="A0A1Z5RAP7"/>
<evidence type="ECO:0000256" key="2">
    <source>
        <dbReference type="ARBA" id="ARBA00009592"/>
    </source>
</evidence>
<evidence type="ECO:0000256" key="6">
    <source>
        <dbReference type="ARBA" id="ARBA00022729"/>
    </source>
</evidence>
<proteinExistence type="inferred from homology"/>
<keyword evidence="9" id="KW-0472">Membrane</keyword>
<comment type="similarity">
    <text evidence="2">Belongs to the RLP family.</text>
</comment>
<evidence type="ECO:0000313" key="13">
    <source>
        <dbReference type="EMBL" id="OQU80787.1"/>
    </source>
</evidence>
<evidence type="ECO:0000256" key="4">
    <source>
        <dbReference type="ARBA" id="ARBA00022614"/>
    </source>
</evidence>
<dbReference type="EMBL" id="CM000766">
    <property type="protein sequence ID" value="OQU80787.1"/>
    <property type="molecule type" value="Genomic_DNA"/>
</dbReference>
<evidence type="ECO:0000256" key="1">
    <source>
        <dbReference type="ARBA" id="ARBA00004251"/>
    </source>
</evidence>
<feature type="chain" id="PRO_5012080207" description="Leucine-rich repeat-containing N-terminal plant-type domain-containing protein" evidence="11">
    <location>
        <begin position="27"/>
        <end position="777"/>
    </location>
</feature>
<dbReference type="eggNOG" id="KOG0619">
    <property type="taxonomic scope" value="Eukaryota"/>
</dbReference>
<dbReference type="Pfam" id="PF00560">
    <property type="entry name" value="LRR_1"/>
    <property type="match status" value="11"/>
</dbReference>
<evidence type="ECO:0000259" key="12">
    <source>
        <dbReference type="Pfam" id="PF08263"/>
    </source>
</evidence>
<keyword evidence="3" id="KW-1003">Cell membrane</keyword>
<evidence type="ECO:0000256" key="11">
    <source>
        <dbReference type="SAM" id="SignalP"/>
    </source>
</evidence>
<dbReference type="SUPFAM" id="SSF52058">
    <property type="entry name" value="L domain-like"/>
    <property type="match status" value="3"/>
</dbReference>
<dbReference type="STRING" id="4558.A0A1Z5RAP7"/>
<evidence type="ECO:0000256" key="10">
    <source>
        <dbReference type="ARBA" id="ARBA00023180"/>
    </source>
</evidence>
<dbReference type="InterPro" id="IPR032675">
    <property type="entry name" value="LRR_dom_sf"/>
</dbReference>
<keyword evidence="4" id="KW-0433">Leucine-rich repeat</keyword>
<dbReference type="PANTHER" id="PTHR48063">
    <property type="entry name" value="LRR RECEPTOR-LIKE KINASE"/>
    <property type="match status" value="1"/>
</dbReference>
<organism evidence="13 14">
    <name type="scientific">Sorghum bicolor</name>
    <name type="common">Sorghum</name>
    <name type="synonym">Sorghum vulgare</name>
    <dbReference type="NCBI Taxonomy" id="4558"/>
    <lineage>
        <taxon>Eukaryota</taxon>
        <taxon>Viridiplantae</taxon>
        <taxon>Streptophyta</taxon>
        <taxon>Embryophyta</taxon>
        <taxon>Tracheophyta</taxon>
        <taxon>Spermatophyta</taxon>
        <taxon>Magnoliopsida</taxon>
        <taxon>Liliopsida</taxon>
        <taxon>Poales</taxon>
        <taxon>Poaceae</taxon>
        <taxon>PACMAD clade</taxon>
        <taxon>Panicoideae</taxon>
        <taxon>Andropogonodae</taxon>
        <taxon>Andropogoneae</taxon>
        <taxon>Sorghinae</taxon>
        <taxon>Sorghum</taxon>
    </lineage>
</organism>
<keyword evidence="7" id="KW-0677">Repeat</keyword>
<gene>
    <name evidence="13" type="ORF">SORBI_3007G185000</name>
</gene>
<accession>A0A1Z5RAP7</accession>
<dbReference type="FunFam" id="3.80.10.10:FF:000129">
    <property type="entry name" value="Leucine-rich repeat receptor-like kinase"/>
    <property type="match status" value="1"/>
</dbReference>
<evidence type="ECO:0000256" key="8">
    <source>
        <dbReference type="ARBA" id="ARBA00022989"/>
    </source>
</evidence>
<keyword evidence="14" id="KW-1185">Reference proteome</keyword>
<keyword evidence="10" id="KW-0325">Glycoprotein</keyword>
<dbReference type="InterPro" id="IPR001611">
    <property type="entry name" value="Leu-rich_rpt"/>
</dbReference>
<evidence type="ECO:0000256" key="3">
    <source>
        <dbReference type="ARBA" id="ARBA00022475"/>
    </source>
</evidence>
<evidence type="ECO:0000313" key="14">
    <source>
        <dbReference type="Proteomes" id="UP000000768"/>
    </source>
</evidence>
<dbReference type="Pfam" id="PF13855">
    <property type="entry name" value="LRR_8"/>
    <property type="match status" value="1"/>
</dbReference>
<keyword evidence="6 11" id="KW-0732">Signal</keyword>
<dbReference type="OMA" id="WRMNSSM"/>
<keyword evidence="8" id="KW-1133">Transmembrane helix</keyword>
<dbReference type="Gramene" id="OQU80787">
    <property type="protein sequence ID" value="OQU80787"/>
    <property type="gene ID" value="SORBI_3007G185000"/>
</dbReference>
<dbReference type="Gene3D" id="3.80.10.10">
    <property type="entry name" value="Ribonuclease Inhibitor"/>
    <property type="match status" value="4"/>
</dbReference>
<name>A0A1Z5RAP7_SORBI</name>
<dbReference type="InterPro" id="IPR003591">
    <property type="entry name" value="Leu-rich_rpt_typical-subtyp"/>
</dbReference>
<feature type="signal peptide" evidence="11">
    <location>
        <begin position="1"/>
        <end position="26"/>
    </location>
</feature>
<protein>
    <recommendedName>
        <fullName evidence="12">Leucine-rich repeat-containing N-terminal plant-type domain-containing protein</fullName>
    </recommendedName>
</protein>
<dbReference type="Proteomes" id="UP000000768">
    <property type="component" value="Chromosome 7"/>
</dbReference>
<sequence>MGPLMERVLTALALWCLVLNTRETEACIVAERDALVLFNVSIKDPHERLSSWKGENCCNWSGVRCSKKTGHVVQLDLGKYNLEGEIDPSLAGLTNLVYLNLSRSNFSGVNIPEFMGSFKMLRYLDLSHAGFSGAVPPQLGNLSRLTYLDLSSSSFPVITVDSFHWVSKLTSLRYLDLSWLYLTASMDWLQAVNMLPLLEVILLNDAYLPVTNLNYLPQVNFTTLKILDLKSNNLSSSFPNWIWNLSSVSELDLSSCGLYGRIPDELGKLTSLKFLALADNKLTAAIPQPASSPCNLVHIDLSRNLLSGDITKTAKKFLPCMKCLQILNLSDNKLKGNISGWLEQMTSLRVLDLSKNSISGDVPASMGKLSNLTHLDISFNSFEGTLSELHFVNLSRLDTLVLSSNSFKIVIKHAWVPPFRLTELGMHACLVGSQFPTWLQSQTRIEMIDLGSAGISDVLPDWIWTFSSSITSLDVSTNNISGKLPASLEQVKMLKTLNMRYNQLEGSIPDLPTGLQVLDLSHNYLSGSLPQSFRDNLLYYLLLSNNFLSGVIPTDLCDMVWMLVIDLSSNNLSGVLPDCWNKNSDLYIIDFSSNKFWGEIPSTLGSLNSLKTLHLGKNDLSGTLPSSLQSLNSLVLLDLGENNLSGNIPKWIGVGLQTLQFLNLRSNQFSGEIPEELSQLHALQYLDFGNNKLSGPVPYFIGNLTGYLGDPNLGWDASATTRKAYFQFADAILGKLHAATDMKVHINRMLAGRDLSMPTGSQNSITRYNIGGPSTAI</sequence>
<dbReference type="FunCoup" id="A0A1Z5RAP7">
    <property type="interactions" value="5"/>
</dbReference>
<evidence type="ECO:0000256" key="7">
    <source>
        <dbReference type="ARBA" id="ARBA00022737"/>
    </source>
</evidence>
<feature type="domain" description="Leucine-rich repeat-containing N-terminal plant-type" evidence="12">
    <location>
        <begin position="31"/>
        <end position="66"/>
    </location>
</feature>
<dbReference type="FunFam" id="3.80.10.10:FF:000095">
    <property type="entry name" value="LRR receptor-like serine/threonine-protein kinase GSO1"/>
    <property type="match status" value="2"/>
</dbReference>
<dbReference type="GO" id="GO:0005886">
    <property type="term" value="C:plasma membrane"/>
    <property type="evidence" value="ECO:0007669"/>
    <property type="project" value="UniProtKB-SubCell"/>
</dbReference>
<reference evidence="14" key="2">
    <citation type="journal article" date="2018" name="Plant J.">
        <title>The Sorghum bicolor reference genome: improved assembly, gene annotations, a transcriptome atlas, and signatures of genome organization.</title>
        <authorList>
            <person name="McCormick R.F."/>
            <person name="Truong S.K."/>
            <person name="Sreedasyam A."/>
            <person name="Jenkins J."/>
            <person name="Shu S."/>
            <person name="Sims D."/>
            <person name="Kennedy M."/>
            <person name="Amirebrahimi M."/>
            <person name="Weers B.D."/>
            <person name="McKinley B."/>
            <person name="Mattison A."/>
            <person name="Morishige D.T."/>
            <person name="Grimwood J."/>
            <person name="Schmutz J."/>
            <person name="Mullet J.E."/>
        </authorList>
    </citation>
    <scope>NUCLEOTIDE SEQUENCE [LARGE SCALE GENOMIC DNA]</scope>
    <source>
        <strain evidence="14">cv. BTx623</strain>
    </source>
</reference>